<proteinExistence type="predicted"/>
<keyword evidence="2" id="KW-1133">Transmembrane helix</keyword>
<dbReference type="Proteomes" id="UP000292704">
    <property type="component" value="Unassembled WGS sequence"/>
</dbReference>
<protein>
    <submittedName>
        <fullName evidence="3">Uncharacterized protein</fullName>
    </submittedName>
</protein>
<evidence type="ECO:0000256" key="2">
    <source>
        <dbReference type="SAM" id="Phobius"/>
    </source>
</evidence>
<evidence type="ECO:0000313" key="4">
    <source>
        <dbReference type="Proteomes" id="UP000292704"/>
    </source>
</evidence>
<accession>A0A482XV05</accession>
<dbReference type="OrthoDB" id="379509at2157"/>
<feature type="compositionally biased region" description="Acidic residues" evidence="1">
    <location>
        <begin position="195"/>
        <end position="205"/>
    </location>
</feature>
<keyword evidence="2" id="KW-0472">Membrane</keyword>
<name>A0A482XV05_9EURY</name>
<comment type="caution">
    <text evidence="3">The sequence shown here is derived from an EMBL/GenBank/DDBJ whole genome shotgun (WGS) entry which is preliminary data.</text>
</comment>
<dbReference type="EMBL" id="SHMR01000007">
    <property type="protein sequence ID" value="RZH67198.1"/>
    <property type="molecule type" value="Genomic_DNA"/>
</dbReference>
<feature type="region of interest" description="Disordered" evidence="1">
    <location>
        <begin position="189"/>
        <end position="212"/>
    </location>
</feature>
<dbReference type="InterPro" id="IPR045919">
    <property type="entry name" value="DUF6338"/>
</dbReference>
<feature type="transmembrane region" description="Helical" evidence="2">
    <location>
        <begin position="31"/>
        <end position="53"/>
    </location>
</feature>
<keyword evidence="2" id="KW-0812">Transmembrane</keyword>
<dbReference type="AlphaFoldDB" id="A0A482XV05"/>
<sequence>MYVLTPLYFQPLTEIIENISDSINIISESDIFSLSVPTLTSLYIIHVIITLLIGRIYGTVDDRWLNPDRVLDRRPPWQYAFDEANSEEVEVKLNDGTVIQGQFNEAAWDKDEHELYIEDPDEVEYKKGETVGEPVDLGRSILLKGSAITQVIFTKEDPDTEMNVEVEEIPVSIGEEIDEILHDYGEQEELSTFGEDGEEINEAENEENRDKN</sequence>
<evidence type="ECO:0000256" key="1">
    <source>
        <dbReference type="SAM" id="MobiDB-lite"/>
    </source>
</evidence>
<evidence type="ECO:0000313" key="3">
    <source>
        <dbReference type="EMBL" id="RZH67198.1"/>
    </source>
</evidence>
<reference evidence="3 4" key="1">
    <citation type="submission" date="2019-02" db="EMBL/GenBank/DDBJ databases">
        <title>Genome analysis provides insights into bioremediation potentialities and Haloocin production by Natrinema altunense strain 4.1R isolated from Chott Douz in Tunisian desert.</title>
        <authorList>
            <person name="Najjari A."/>
            <person name="Youssef N."/>
            <person name="Ben Dhia O."/>
            <person name="Ferjani R."/>
            <person name="El Hidri D."/>
            <person name="Ouzari H.I."/>
            <person name="Cherif A."/>
        </authorList>
    </citation>
    <scope>NUCLEOTIDE SEQUENCE [LARGE SCALE GENOMIC DNA]</scope>
    <source>
        <strain evidence="3 4">4.1R</strain>
    </source>
</reference>
<organism evidence="3 4">
    <name type="scientific">Natrinema altunense</name>
    <dbReference type="NCBI Taxonomy" id="222984"/>
    <lineage>
        <taxon>Archaea</taxon>
        <taxon>Methanobacteriati</taxon>
        <taxon>Methanobacteriota</taxon>
        <taxon>Stenosarchaea group</taxon>
        <taxon>Halobacteria</taxon>
        <taxon>Halobacteriales</taxon>
        <taxon>Natrialbaceae</taxon>
        <taxon>Natrinema</taxon>
    </lineage>
</organism>
<gene>
    <name evidence="3" type="ORF">ELS17_15755</name>
</gene>
<dbReference type="Pfam" id="PF19865">
    <property type="entry name" value="DUF6338"/>
    <property type="match status" value="1"/>
</dbReference>